<comment type="caution">
    <text evidence="10">The sequence shown here is derived from an EMBL/GenBank/DDBJ whole genome shotgun (WGS) entry which is preliminary data.</text>
</comment>
<feature type="domain" description="Pyrrolo-quinoline quinone repeat" evidence="9">
    <location>
        <begin position="491"/>
        <end position="544"/>
    </location>
</feature>
<proteinExistence type="inferred from homology"/>
<dbReference type="GO" id="GO:0016020">
    <property type="term" value="C:membrane"/>
    <property type="evidence" value="ECO:0007669"/>
    <property type="project" value="InterPro"/>
</dbReference>
<organism evidence="10 11">
    <name type="scientific">Lichenicoccus roseus</name>
    <dbReference type="NCBI Taxonomy" id="2683649"/>
    <lineage>
        <taxon>Bacteria</taxon>
        <taxon>Pseudomonadati</taxon>
        <taxon>Pseudomonadota</taxon>
        <taxon>Alphaproteobacteria</taxon>
        <taxon>Acetobacterales</taxon>
        <taxon>Acetobacteraceae</taxon>
        <taxon>Lichenicoccus</taxon>
    </lineage>
</organism>
<dbReference type="InterPro" id="IPR017512">
    <property type="entry name" value="PQQ_MeOH/EtOH_DH"/>
</dbReference>
<dbReference type="SMART" id="SM00564">
    <property type="entry name" value="PQQ"/>
    <property type="match status" value="5"/>
</dbReference>
<name>A0A5R9IZM4_9PROT</name>
<feature type="binding site" evidence="6">
    <location>
        <position position="137"/>
    </location>
    <ligand>
        <name>pyrroloquinoline quinone</name>
        <dbReference type="ChEBI" id="CHEBI:58442"/>
    </ligand>
</feature>
<keyword evidence="11" id="KW-1185">Reference proteome</keyword>
<evidence type="ECO:0000313" key="11">
    <source>
        <dbReference type="Proteomes" id="UP000305654"/>
    </source>
</evidence>
<dbReference type="GO" id="GO:0005509">
    <property type="term" value="F:calcium ion binding"/>
    <property type="evidence" value="ECO:0007669"/>
    <property type="project" value="InterPro"/>
</dbReference>
<feature type="binding site" evidence="7">
    <location>
        <position position="307"/>
    </location>
    <ligand>
        <name>Ca(2+)</name>
        <dbReference type="ChEBI" id="CHEBI:29108"/>
    </ligand>
</feature>
<keyword evidence="4 10" id="KW-0560">Oxidoreductase</keyword>
<evidence type="ECO:0000313" key="10">
    <source>
        <dbReference type="EMBL" id="TLU70930.1"/>
    </source>
</evidence>
<dbReference type="EMBL" id="VCDI01000009">
    <property type="protein sequence ID" value="TLU70930.1"/>
    <property type="molecule type" value="Genomic_DNA"/>
</dbReference>
<dbReference type="Gene3D" id="2.140.10.10">
    <property type="entry name" value="Quinoprotein alcohol dehydrogenase-like superfamily"/>
    <property type="match status" value="1"/>
</dbReference>
<feature type="binding site" evidence="7">
    <location>
        <position position="199"/>
    </location>
    <ligand>
        <name>Ca(2+)</name>
        <dbReference type="ChEBI" id="CHEBI:29108"/>
    </ligand>
</feature>
<comment type="similarity">
    <text evidence="1">Belongs to the bacterial PQQ dehydrogenase family.</text>
</comment>
<dbReference type="Pfam" id="PF01011">
    <property type="entry name" value="PQQ"/>
    <property type="match status" value="2"/>
</dbReference>
<keyword evidence="2 7" id="KW-0479">Metal-binding</keyword>
<dbReference type="PANTHER" id="PTHR32303:SF20">
    <property type="entry name" value="QUINOPROTEIN ETHANOL DEHYDROGENASE"/>
    <property type="match status" value="1"/>
</dbReference>
<keyword evidence="3 6" id="KW-0634">PQQ</keyword>
<evidence type="ECO:0000256" key="3">
    <source>
        <dbReference type="ARBA" id="ARBA00022891"/>
    </source>
</evidence>
<dbReference type="OrthoDB" id="9794322at2"/>
<dbReference type="InterPro" id="IPR011047">
    <property type="entry name" value="Quinoprotein_ADH-like_sf"/>
</dbReference>
<dbReference type="EC" id="1.1.2.-" evidence="10"/>
<feature type="binding site" evidence="6">
    <location>
        <position position="181"/>
    </location>
    <ligand>
        <name>pyrroloquinoline quinone</name>
        <dbReference type="ChEBI" id="CHEBI:58442"/>
    </ligand>
</feature>
<dbReference type="Proteomes" id="UP000305654">
    <property type="component" value="Unassembled WGS sequence"/>
</dbReference>
<dbReference type="InterPro" id="IPR002372">
    <property type="entry name" value="PQQ_rpt_dom"/>
</dbReference>
<feature type="binding site" evidence="7">
    <location>
        <position position="265"/>
    </location>
    <ligand>
        <name>Ca(2+)</name>
        <dbReference type="ChEBI" id="CHEBI:29108"/>
    </ligand>
</feature>
<evidence type="ECO:0000256" key="5">
    <source>
        <dbReference type="PIRSR" id="PIRSR617512-1"/>
    </source>
</evidence>
<feature type="chain" id="PRO_5024290508" evidence="8">
    <location>
        <begin position="24"/>
        <end position="595"/>
    </location>
</feature>
<comment type="cofactor">
    <cofactor evidence="6">
        <name>pyrroloquinoline quinone</name>
        <dbReference type="ChEBI" id="CHEBI:58442"/>
    </cofactor>
    <text evidence="6">Binds 1 PQQ group per subunit.</text>
</comment>
<evidence type="ECO:0000256" key="4">
    <source>
        <dbReference type="ARBA" id="ARBA00023002"/>
    </source>
</evidence>
<evidence type="ECO:0000256" key="7">
    <source>
        <dbReference type="PIRSR" id="PIRSR617512-3"/>
    </source>
</evidence>
<feature type="active site" description="Proton acceptor" evidence="5">
    <location>
        <position position="307"/>
    </location>
</feature>
<feature type="domain" description="Pyrrolo-quinoline quinone repeat" evidence="9">
    <location>
        <begin position="47"/>
        <end position="344"/>
    </location>
</feature>
<evidence type="ECO:0000256" key="6">
    <source>
        <dbReference type="PIRSR" id="PIRSR617512-2"/>
    </source>
</evidence>
<evidence type="ECO:0000256" key="8">
    <source>
        <dbReference type="SAM" id="SignalP"/>
    </source>
</evidence>
<sequence>MRKRTLFSVAVLAGLAICSRAGAYDATAPSYATVSQDRLDKPEPQNWLMPRGTYNGWGYSPLDQINAKNVKRLIPVWSLSTGVTDAHQAAPIVNNGIMFVSTPQNRIIAVDARTGDTIWRYERHLPPDMQQLHPTNRGVALYGDKVYMATMDACVVALTATTGKVAWQHCVAKWRDGYYMTLAPLAADGKILVGVSGGELGIRGFIDALDAETGKEDWKFYTVAGPGEPGGDTWKGDSWKTGGVPIWMQGNYDPATRTVYFGTGNGGPWMPDTRPGDNLFATSAIALDVETGKLKGYHQYHWNDAWDWDEVSAPLLIDVNRNGRAVHELVHAGRDGYLWQLQRDPSGKIGFISGQPFVHQDVFKSIDPKTGRPTYDEAKVPGTNKKALFCPSLWGGKDWPMEAYSPKTKLLYVPANDNLCAEIAGEKLGPREPGSLYVGVPIDDIFSSLRPRPGVDTSKPMKIGQLQAWDLSTGKKVWSHDFLDSAMWAPILATAGDLVFSGGTNDRMFRAFDASNGKLEWETRLNSGVEGTPSTFMVNGVQYIAVLSGYGVDAERQNNGLKKMLAPRLDHQVVPNDGTIHVFALMGPKTETASR</sequence>
<evidence type="ECO:0000256" key="2">
    <source>
        <dbReference type="ARBA" id="ARBA00022723"/>
    </source>
</evidence>
<gene>
    <name evidence="10" type="ORF">FE263_18890</name>
</gene>
<evidence type="ECO:0000259" key="9">
    <source>
        <dbReference type="Pfam" id="PF01011"/>
    </source>
</evidence>
<comment type="cofactor">
    <cofactor evidence="7">
        <name>Ca(2+)</name>
        <dbReference type="ChEBI" id="CHEBI:29108"/>
    </cofactor>
    <text evidence="7">Binds 1 Ca(2+) ion per subunit.</text>
</comment>
<protein>
    <submittedName>
        <fullName evidence="10">PQQ-dependent dehydrogenase, methanol/ethanol family</fullName>
        <ecNumber evidence="10">1.1.2.-</ecNumber>
    </submittedName>
</protein>
<dbReference type="InterPro" id="IPR018391">
    <property type="entry name" value="PQQ_b-propeller_rpt"/>
</dbReference>
<dbReference type="PANTHER" id="PTHR32303">
    <property type="entry name" value="QUINOPROTEIN ALCOHOL DEHYDROGENASE (CYTOCHROME C)"/>
    <property type="match status" value="1"/>
</dbReference>
<dbReference type="SUPFAM" id="SSF50998">
    <property type="entry name" value="Quinoprotein alcohol dehydrogenase-like"/>
    <property type="match status" value="1"/>
</dbReference>
<dbReference type="RefSeq" id="WP_138327600.1">
    <property type="nucleotide sequence ID" value="NZ_VCDI01000009.1"/>
</dbReference>
<evidence type="ECO:0000256" key="1">
    <source>
        <dbReference type="ARBA" id="ARBA00008156"/>
    </source>
</evidence>
<accession>A0A5R9IZM4</accession>
<reference evidence="10 11" key="1">
    <citation type="submission" date="2019-05" db="EMBL/GenBank/DDBJ databases">
        <authorList>
            <person name="Pankratov T."/>
            <person name="Grouzdev D."/>
        </authorList>
    </citation>
    <scope>NUCLEOTIDE SEQUENCE [LARGE SCALE GENOMIC DNA]</scope>
    <source>
        <strain evidence="10 11">KEBCLARHB70R</strain>
    </source>
</reference>
<feature type="signal peptide" evidence="8">
    <location>
        <begin position="1"/>
        <end position="23"/>
    </location>
</feature>
<dbReference type="GO" id="GO:0016614">
    <property type="term" value="F:oxidoreductase activity, acting on CH-OH group of donors"/>
    <property type="evidence" value="ECO:0007669"/>
    <property type="project" value="InterPro"/>
</dbReference>
<keyword evidence="7" id="KW-0106">Calcium</keyword>
<dbReference type="AlphaFoldDB" id="A0A5R9IZM4"/>
<keyword evidence="8" id="KW-0732">Signal</keyword>
<dbReference type="NCBIfam" id="TIGR03075">
    <property type="entry name" value="PQQ_enz_alc_DH"/>
    <property type="match status" value="1"/>
</dbReference>